<dbReference type="Gene3D" id="1.20.1280.50">
    <property type="match status" value="1"/>
</dbReference>
<dbReference type="AGR" id="WB:WBGene00018985"/>
<reference evidence="2 3" key="1">
    <citation type="journal article" date="1998" name="Science">
        <title>Genome sequence of the nematode C. elegans: a platform for investigating biology.</title>
        <authorList>
            <consortium name="The C. elegans sequencing consortium"/>
            <person name="Sulson J.E."/>
            <person name="Waterston R."/>
        </authorList>
    </citation>
    <scope>NUCLEOTIDE SEQUENCE [LARGE SCALE GENOMIC DNA]</scope>
    <source>
        <strain evidence="2 3">Bristol N2</strain>
    </source>
</reference>
<name>Q20892_CAEEL</name>
<evidence type="ECO:0000259" key="1">
    <source>
        <dbReference type="SMART" id="SM00256"/>
    </source>
</evidence>
<dbReference type="SUPFAM" id="SSF52047">
    <property type="entry name" value="RNI-like"/>
    <property type="match status" value="1"/>
</dbReference>
<dbReference type="SMART" id="SM00256">
    <property type="entry name" value="FBOX"/>
    <property type="match status" value="1"/>
</dbReference>
<proteinExistence type="predicted"/>
<dbReference type="WormBase" id="F56F10.2">
    <property type="protein sequence ID" value="CE31187"/>
    <property type="gene ID" value="WBGene00018985"/>
</dbReference>
<evidence type="ECO:0000313" key="2">
    <source>
        <dbReference type="EMBL" id="CCD70866.1"/>
    </source>
</evidence>
<evidence type="ECO:0000313" key="4">
    <source>
        <dbReference type="WormBase" id="F56F10.2"/>
    </source>
</evidence>
<evidence type="ECO:0000313" key="3">
    <source>
        <dbReference type="Proteomes" id="UP000001940"/>
    </source>
</evidence>
<sequence>MISVTVAAQGKPKRLFGGNFRAYGSGRLSICELEKDPNALKSDEKKFSSSTVKVFLFVNKLFELLTTILHYCMPYLFTQKQQWYRPAVQKEEIIVEPIAQDFESHILADVFKYLDIDDLLNCKLVCWKWNATIGENASELARTRTDQIRILFDEGEVVVYPIDEKRCPVRHPLPPLQVLRNRLRHLTTQSLFVRGLIPVESGPVLRLLLSLTLQPQQMYFIWSKFSADSIFLFEELVKQNSDTVTDFGLEECSPSHLLTDRLLSPILKNLTSLRLWNNGKGSHYGVTDDTLIRINDAILNGSPVETIDLGTCFLSSEAVSQIVQSWEQTSTSDLTIMLSHCYPVNKPDVIRLLQDRNITLKKNQQLHSKNHMLTLVC</sequence>
<dbReference type="EMBL" id="BX284606">
    <property type="protein sequence ID" value="CCD70866.1"/>
    <property type="molecule type" value="Genomic_DNA"/>
</dbReference>
<organism evidence="2 3">
    <name type="scientific">Caenorhabditis elegans</name>
    <dbReference type="NCBI Taxonomy" id="6239"/>
    <lineage>
        <taxon>Eukaryota</taxon>
        <taxon>Metazoa</taxon>
        <taxon>Ecdysozoa</taxon>
        <taxon>Nematoda</taxon>
        <taxon>Chromadorea</taxon>
        <taxon>Rhabditida</taxon>
        <taxon>Rhabditina</taxon>
        <taxon>Rhabditomorpha</taxon>
        <taxon>Rhabditoidea</taxon>
        <taxon>Rhabditidae</taxon>
        <taxon>Peloderinae</taxon>
        <taxon>Caenorhabditis</taxon>
    </lineage>
</organism>
<dbReference type="UCSC" id="F56F10.2">
    <property type="organism name" value="c. elegans"/>
</dbReference>
<dbReference type="SMR" id="Q20892"/>
<dbReference type="HOGENOM" id="CLU_062091_0_0_1"/>
<dbReference type="OrthoDB" id="1107553at2759"/>
<dbReference type="OMA" id="GNFRAYG"/>
<dbReference type="Proteomes" id="UP000001940">
    <property type="component" value="Chromosome X"/>
</dbReference>
<dbReference type="PaxDb" id="6239-F56F10.2"/>
<feature type="domain" description="F-box" evidence="1">
    <location>
        <begin position="102"/>
        <end position="142"/>
    </location>
</feature>
<dbReference type="PIR" id="T16487">
    <property type="entry name" value="T16487"/>
</dbReference>
<dbReference type="DIP" id="DIP-26077N"/>
<gene>
    <name evidence="2" type="ORF">CELE_F56F10.2</name>
    <name evidence="2 4" type="ORF">F56F10.2</name>
</gene>
<dbReference type="InParanoid" id="Q20892"/>
<keyword evidence="3" id="KW-1185">Reference proteome</keyword>
<accession>Q20892</accession>
<dbReference type="InterPro" id="IPR001810">
    <property type="entry name" value="F-box_dom"/>
</dbReference>
<dbReference type="SUPFAM" id="SSF81383">
    <property type="entry name" value="F-box domain"/>
    <property type="match status" value="1"/>
</dbReference>
<dbReference type="eggNOG" id="ENOG502SPUR">
    <property type="taxonomic scope" value="Eukaryota"/>
</dbReference>
<dbReference type="InterPro" id="IPR036047">
    <property type="entry name" value="F-box-like_dom_sf"/>
</dbReference>
<dbReference type="Bgee" id="WBGene00018985">
    <property type="expression patterns" value="Expressed in pharyngeal muscle cell (C elegans) and 3 other cell types or tissues"/>
</dbReference>
<dbReference type="FunCoup" id="Q20892">
    <property type="interactions" value="1501"/>
</dbReference>
<dbReference type="AlphaFoldDB" id="Q20892"/>
<protein>
    <submittedName>
        <fullName evidence="2">F-box domain-containing protein</fullName>
    </submittedName>
</protein>
<dbReference type="Pfam" id="PF12937">
    <property type="entry name" value="F-box-like"/>
    <property type="match status" value="1"/>
</dbReference>